<dbReference type="Proteomes" id="UP000232323">
    <property type="component" value="Unassembled WGS sequence"/>
</dbReference>
<dbReference type="AlphaFoldDB" id="A0A250XG46"/>
<evidence type="ECO:0000313" key="2">
    <source>
        <dbReference type="EMBL" id="GAX81760.1"/>
    </source>
</evidence>
<keyword evidence="1" id="KW-0812">Transmembrane</keyword>
<name>A0A250XG46_9CHLO</name>
<dbReference type="EMBL" id="BEGY01000070">
    <property type="protein sequence ID" value="GAX81760.1"/>
    <property type="molecule type" value="Genomic_DNA"/>
</dbReference>
<evidence type="ECO:0000313" key="3">
    <source>
        <dbReference type="Proteomes" id="UP000232323"/>
    </source>
</evidence>
<comment type="caution">
    <text evidence="2">The sequence shown here is derived from an EMBL/GenBank/DDBJ whole genome shotgun (WGS) entry which is preliminary data.</text>
</comment>
<accession>A0A250XG46</accession>
<keyword evidence="3" id="KW-1185">Reference proteome</keyword>
<proteinExistence type="predicted"/>
<protein>
    <submittedName>
        <fullName evidence="2">Uncharacterized protein</fullName>
    </submittedName>
</protein>
<sequence length="109" mass="11410">MISNVRMSQSGVVPNNLKRCPSLATRPTYHSRRVCKSGLNLLMELAEGAAVGTVDAPIGVVIGGAVLVTLASTALIPLVLNPGQEAADKIFSAKDNGPRQKTSVKKSKK</sequence>
<evidence type="ECO:0000256" key="1">
    <source>
        <dbReference type="SAM" id="Phobius"/>
    </source>
</evidence>
<organism evidence="2 3">
    <name type="scientific">Chlamydomonas eustigma</name>
    <dbReference type="NCBI Taxonomy" id="1157962"/>
    <lineage>
        <taxon>Eukaryota</taxon>
        <taxon>Viridiplantae</taxon>
        <taxon>Chlorophyta</taxon>
        <taxon>core chlorophytes</taxon>
        <taxon>Chlorophyceae</taxon>
        <taxon>CS clade</taxon>
        <taxon>Chlamydomonadales</taxon>
        <taxon>Chlamydomonadaceae</taxon>
        <taxon>Chlamydomonas</taxon>
    </lineage>
</organism>
<dbReference type="OrthoDB" id="547450at2759"/>
<keyword evidence="1" id="KW-0472">Membrane</keyword>
<feature type="transmembrane region" description="Helical" evidence="1">
    <location>
        <begin position="58"/>
        <end position="80"/>
    </location>
</feature>
<reference evidence="2 3" key="1">
    <citation type="submission" date="2017-08" db="EMBL/GenBank/DDBJ databases">
        <title>Acidophilic green algal genome provides insights into adaptation to an acidic environment.</title>
        <authorList>
            <person name="Hirooka S."/>
            <person name="Hirose Y."/>
            <person name="Kanesaki Y."/>
            <person name="Higuchi S."/>
            <person name="Fujiwara T."/>
            <person name="Onuma R."/>
            <person name="Era A."/>
            <person name="Ohbayashi R."/>
            <person name="Uzuka A."/>
            <person name="Nozaki H."/>
            <person name="Yoshikawa H."/>
            <person name="Miyagishima S.Y."/>
        </authorList>
    </citation>
    <scope>NUCLEOTIDE SEQUENCE [LARGE SCALE GENOMIC DNA]</scope>
    <source>
        <strain evidence="2 3">NIES-2499</strain>
    </source>
</reference>
<gene>
    <name evidence="2" type="ORF">CEUSTIGMA_g9188.t1</name>
</gene>
<keyword evidence="1" id="KW-1133">Transmembrane helix</keyword>